<dbReference type="Pfam" id="PF00106">
    <property type="entry name" value="adh_short"/>
    <property type="match status" value="1"/>
</dbReference>
<dbReference type="EMBL" id="CSWP01000002">
    <property type="protein sequence ID" value="CPV40853.1"/>
    <property type="molecule type" value="Genomic_DNA"/>
</dbReference>
<dbReference type="SUPFAM" id="SSF51735">
    <property type="entry name" value="NAD(P)-binding Rossmann-fold domains"/>
    <property type="match status" value="1"/>
</dbReference>
<evidence type="ECO:0000313" key="3">
    <source>
        <dbReference type="EMBL" id="CPV40853.1"/>
    </source>
</evidence>
<protein>
    <submittedName>
        <fullName evidence="3">Probable dehydrogenase/reductase</fullName>
    </submittedName>
</protein>
<dbReference type="RefSeq" id="WP_005071017.1">
    <property type="nucleotide sequence ID" value="NZ_CP014961.1"/>
</dbReference>
<dbReference type="Proteomes" id="UP000045782">
    <property type="component" value="Unassembled WGS sequence"/>
</dbReference>
<keyword evidence="2" id="KW-0560">Oxidoreductase</keyword>
<dbReference type="GO" id="GO:0016491">
    <property type="term" value="F:oxidoreductase activity"/>
    <property type="evidence" value="ECO:0007669"/>
    <property type="project" value="UniProtKB-KW"/>
</dbReference>
<sequence>MGGTSSRSLVLTGATSGLGLALARLLAESDAYRLILLCRDEERRDELISRLGAHAAHYVVCDLSALASIRGAAAEITRAVRVGDLAPVGAVVLNAAVHPGHLAGSTAEGLDATMITNLVGPHLLLALMSPYMSPGARTVLVGSGAHDQKRWWTGLPEPAALALSDACRPGTLSGPQAYVTSKRGVVYLGHAYAERFPEHSAVLAYDPGIMPATGITRNMNAVSRWLFRRVLTKFVGAKGFSTPERSARWLCAYLTREDPPVLSYAKVDRYQPWPSAACPPEAAGLLFSEANDIAGITADVTAPWWFLGSPRQSG</sequence>
<reference evidence="3 4" key="1">
    <citation type="submission" date="2015-03" db="EMBL/GenBank/DDBJ databases">
        <authorList>
            <person name="Murphy D."/>
        </authorList>
    </citation>
    <scope>NUCLEOTIDE SEQUENCE [LARGE SCALE GENOMIC DNA]</scope>
    <source>
        <strain evidence="3 4">PAP088</strain>
    </source>
</reference>
<dbReference type="PANTHER" id="PTHR24320:SF148">
    <property type="entry name" value="NAD(P)-BINDING ROSSMANN-FOLD SUPERFAMILY PROTEIN"/>
    <property type="match status" value="1"/>
</dbReference>
<dbReference type="AlphaFoldDB" id="A0A0U0ZIH4"/>
<proteinExistence type="inferred from homology"/>
<evidence type="ECO:0000313" key="4">
    <source>
        <dbReference type="Proteomes" id="UP000045782"/>
    </source>
</evidence>
<dbReference type="Gene3D" id="3.40.50.720">
    <property type="entry name" value="NAD(P)-binding Rossmann-like Domain"/>
    <property type="match status" value="1"/>
</dbReference>
<comment type="similarity">
    <text evidence="1">Belongs to the short-chain dehydrogenases/reductases (SDR) family.</text>
</comment>
<organism evidence="3 4">
    <name type="scientific">Mycobacteroides abscessus</name>
    <dbReference type="NCBI Taxonomy" id="36809"/>
    <lineage>
        <taxon>Bacteria</taxon>
        <taxon>Bacillati</taxon>
        <taxon>Actinomycetota</taxon>
        <taxon>Actinomycetes</taxon>
        <taxon>Mycobacteriales</taxon>
        <taxon>Mycobacteriaceae</taxon>
        <taxon>Mycobacteroides</taxon>
    </lineage>
</organism>
<dbReference type="PRINTS" id="PR00081">
    <property type="entry name" value="GDHRDH"/>
</dbReference>
<evidence type="ECO:0000256" key="1">
    <source>
        <dbReference type="ARBA" id="ARBA00006484"/>
    </source>
</evidence>
<evidence type="ECO:0000256" key="2">
    <source>
        <dbReference type="ARBA" id="ARBA00023002"/>
    </source>
</evidence>
<name>A0A0U0ZIH4_9MYCO</name>
<dbReference type="InterPro" id="IPR036291">
    <property type="entry name" value="NAD(P)-bd_dom_sf"/>
</dbReference>
<dbReference type="PANTHER" id="PTHR24320">
    <property type="entry name" value="RETINOL DEHYDROGENASE"/>
    <property type="match status" value="1"/>
</dbReference>
<accession>A0A0U0ZIH4</accession>
<dbReference type="InterPro" id="IPR002347">
    <property type="entry name" value="SDR_fam"/>
</dbReference>
<gene>
    <name evidence="3" type="ORF">ERS075579_01212</name>
</gene>